<reference evidence="2" key="5">
    <citation type="journal article" date="2021" name="G3 (Bethesda)">
        <title>Aegilops tauschii genome assembly Aet v5.0 features greater sequence contiguity and improved annotation.</title>
        <authorList>
            <person name="Wang L."/>
            <person name="Zhu T."/>
            <person name="Rodriguez J.C."/>
            <person name="Deal K.R."/>
            <person name="Dubcovsky J."/>
            <person name="McGuire P.E."/>
            <person name="Lux T."/>
            <person name="Spannagl M."/>
            <person name="Mayer K.F.X."/>
            <person name="Baldrich P."/>
            <person name="Meyers B.C."/>
            <person name="Huo N."/>
            <person name="Gu Y.Q."/>
            <person name="Zhou H."/>
            <person name="Devos K.M."/>
            <person name="Bennetzen J.L."/>
            <person name="Unver T."/>
            <person name="Budak H."/>
            <person name="Gulick P.J."/>
            <person name="Galiba G."/>
            <person name="Kalapos B."/>
            <person name="Nelson D.R."/>
            <person name="Li P."/>
            <person name="You F.M."/>
            <person name="Luo M.C."/>
            <person name="Dvorak J."/>
        </authorList>
    </citation>
    <scope>NUCLEOTIDE SEQUENCE [LARGE SCALE GENOMIC DNA]</scope>
    <source>
        <strain evidence="2">cv. AL8/78</strain>
    </source>
</reference>
<evidence type="ECO:0008006" key="4">
    <source>
        <dbReference type="Google" id="ProtNLM"/>
    </source>
</evidence>
<feature type="signal peptide" evidence="1">
    <location>
        <begin position="1"/>
        <end position="26"/>
    </location>
</feature>
<keyword evidence="3" id="KW-1185">Reference proteome</keyword>
<reference evidence="3" key="2">
    <citation type="journal article" date="2017" name="Nat. Plants">
        <title>The Aegilops tauschii genome reveals multiple impacts of transposons.</title>
        <authorList>
            <person name="Zhao G."/>
            <person name="Zou C."/>
            <person name="Li K."/>
            <person name="Wang K."/>
            <person name="Li T."/>
            <person name="Gao L."/>
            <person name="Zhang X."/>
            <person name="Wang H."/>
            <person name="Yang Z."/>
            <person name="Liu X."/>
            <person name="Jiang W."/>
            <person name="Mao L."/>
            <person name="Kong X."/>
            <person name="Jiao Y."/>
            <person name="Jia J."/>
        </authorList>
    </citation>
    <scope>NUCLEOTIDE SEQUENCE [LARGE SCALE GENOMIC DNA]</scope>
    <source>
        <strain evidence="3">cv. AL8/78</strain>
    </source>
</reference>
<name>A0A452XT53_AEGTS</name>
<protein>
    <recommendedName>
        <fullName evidence="4">Inhibitor I9 domain-containing protein</fullName>
    </recommendedName>
</protein>
<keyword evidence="1" id="KW-0732">Signal</keyword>
<reference evidence="2" key="4">
    <citation type="submission" date="2019-03" db="UniProtKB">
        <authorList>
            <consortium name="EnsemblPlants"/>
        </authorList>
    </citation>
    <scope>IDENTIFICATION</scope>
</reference>
<sequence>MARLSFVPISLLLLASLAAGAGAAAAADPGEGGPRVSVQYASEEESRWLDRWTEKHLAQQGSGQAIEIQPGTDEESAQLSRMFPGNAYIGHIEYDKDHPFGRIVVDAFHSKARQAKPNDDLQKQGQEESRSHAEVDEFGAYCISDSACVVLMLDAYLSL</sequence>
<evidence type="ECO:0000313" key="2">
    <source>
        <dbReference type="EnsemblPlants" id="AET1Gv20149600.1"/>
    </source>
</evidence>
<evidence type="ECO:0000313" key="3">
    <source>
        <dbReference type="Proteomes" id="UP000015105"/>
    </source>
</evidence>
<reference evidence="2" key="3">
    <citation type="journal article" date="2017" name="Nature">
        <title>Genome sequence of the progenitor of the wheat D genome Aegilops tauschii.</title>
        <authorList>
            <person name="Luo M.C."/>
            <person name="Gu Y.Q."/>
            <person name="Puiu D."/>
            <person name="Wang H."/>
            <person name="Twardziok S.O."/>
            <person name="Deal K.R."/>
            <person name="Huo N."/>
            <person name="Zhu T."/>
            <person name="Wang L."/>
            <person name="Wang Y."/>
            <person name="McGuire P.E."/>
            <person name="Liu S."/>
            <person name="Long H."/>
            <person name="Ramasamy R.K."/>
            <person name="Rodriguez J.C."/>
            <person name="Van S.L."/>
            <person name="Yuan L."/>
            <person name="Wang Z."/>
            <person name="Xia Z."/>
            <person name="Xiao L."/>
            <person name="Anderson O.D."/>
            <person name="Ouyang S."/>
            <person name="Liang Y."/>
            <person name="Zimin A.V."/>
            <person name="Pertea G."/>
            <person name="Qi P."/>
            <person name="Bennetzen J.L."/>
            <person name="Dai X."/>
            <person name="Dawson M.W."/>
            <person name="Muller H.G."/>
            <person name="Kugler K."/>
            <person name="Rivarola-Duarte L."/>
            <person name="Spannagl M."/>
            <person name="Mayer K.F.X."/>
            <person name="Lu F.H."/>
            <person name="Bevan M.W."/>
            <person name="Leroy P."/>
            <person name="Li P."/>
            <person name="You F.M."/>
            <person name="Sun Q."/>
            <person name="Liu Z."/>
            <person name="Lyons E."/>
            <person name="Wicker T."/>
            <person name="Salzberg S.L."/>
            <person name="Devos K.M."/>
            <person name="Dvorak J."/>
        </authorList>
    </citation>
    <scope>NUCLEOTIDE SEQUENCE [LARGE SCALE GENOMIC DNA]</scope>
    <source>
        <strain evidence="2">cv. AL8/78</strain>
    </source>
</reference>
<organism evidence="2 3">
    <name type="scientific">Aegilops tauschii subsp. strangulata</name>
    <name type="common">Goatgrass</name>
    <dbReference type="NCBI Taxonomy" id="200361"/>
    <lineage>
        <taxon>Eukaryota</taxon>
        <taxon>Viridiplantae</taxon>
        <taxon>Streptophyta</taxon>
        <taxon>Embryophyta</taxon>
        <taxon>Tracheophyta</taxon>
        <taxon>Spermatophyta</taxon>
        <taxon>Magnoliopsida</taxon>
        <taxon>Liliopsida</taxon>
        <taxon>Poales</taxon>
        <taxon>Poaceae</taxon>
        <taxon>BOP clade</taxon>
        <taxon>Pooideae</taxon>
        <taxon>Triticodae</taxon>
        <taxon>Triticeae</taxon>
        <taxon>Triticinae</taxon>
        <taxon>Aegilops</taxon>
    </lineage>
</organism>
<reference evidence="3" key="1">
    <citation type="journal article" date="2014" name="Science">
        <title>Ancient hybridizations among the ancestral genomes of bread wheat.</title>
        <authorList>
            <consortium name="International Wheat Genome Sequencing Consortium,"/>
            <person name="Marcussen T."/>
            <person name="Sandve S.R."/>
            <person name="Heier L."/>
            <person name="Spannagl M."/>
            <person name="Pfeifer M."/>
            <person name="Jakobsen K.S."/>
            <person name="Wulff B.B."/>
            <person name="Steuernagel B."/>
            <person name="Mayer K.F."/>
            <person name="Olsen O.A."/>
        </authorList>
    </citation>
    <scope>NUCLEOTIDE SEQUENCE [LARGE SCALE GENOMIC DNA]</scope>
    <source>
        <strain evidence="3">cv. AL8/78</strain>
    </source>
</reference>
<dbReference type="AlphaFoldDB" id="A0A452XT53"/>
<evidence type="ECO:0000256" key="1">
    <source>
        <dbReference type="SAM" id="SignalP"/>
    </source>
</evidence>
<proteinExistence type="predicted"/>
<dbReference type="Proteomes" id="UP000015105">
    <property type="component" value="Chromosome 1D"/>
</dbReference>
<feature type="chain" id="PRO_5019139751" description="Inhibitor I9 domain-containing protein" evidence="1">
    <location>
        <begin position="27"/>
        <end position="159"/>
    </location>
</feature>
<dbReference type="Gramene" id="AET1Gv20149600.1">
    <property type="protein sequence ID" value="AET1Gv20149600.1"/>
    <property type="gene ID" value="AET1Gv20149600"/>
</dbReference>
<dbReference type="EnsemblPlants" id="AET1Gv20149600.1">
    <property type="protein sequence ID" value="AET1Gv20149600.1"/>
    <property type="gene ID" value="AET1Gv20149600"/>
</dbReference>
<accession>A0A452XT53</accession>